<feature type="transmembrane region" description="Helical" evidence="8">
    <location>
        <begin position="52"/>
        <end position="72"/>
    </location>
</feature>
<evidence type="ECO:0000256" key="5">
    <source>
        <dbReference type="ARBA" id="ARBA00022989"/>
    </source>
</evidence>
<dbReference type="OrthoDB" id="5579088at2759"/>
<keyword evidence="10" id="KW-1185">Reference proteome</keyword>
<dbReference type="VEuPathDB" id="FungiDB:HGUI_01945"/>
<protein>
    <recommendedName>
        <fullName evidence="11">FIT family protein YFT2</fullName>
    </recommendedName>
</protein>
<organism evidence="9 10">
    <name type="scientific">Hanseniaspora guilliermondii</name>
    <dbReference type="NCBI Taxonomy" id="56406"/>
    <lineage>
        <taxon>Eukaryota</taxon>
        <taxon>Fungi</taxon>
        <taxon>Dikarya</taxon>
        <taxon>Ascomycota</taxon>
        <taxon>Saccharomycotina</taxon>
        <taxon>Saccharomycetes</taxon>
        <taxon>Saccharomycodales</taxon>
        <taxon>Saccharomycodaceae</taxon>
        <taxon>Hanseniaspora</taxon>
    </lineage>
</organism>
<dbReference type="InterPro" id="IPR019388">
    <property type="entry name" value="FIT"/>
</dbReference>
<evidence type="ECO:0000256" key="3">
    <source>
        <dbReference type="ARBA" id="ARBA00022801"/>
    </source>
</evidence>
<keyword evidence="4" id="KW-0256">Endoplasmic reticulum</keyword>
<evidence type="ECO:0000256" key="1">
    <source>
        <dbReference type="ARBA" id="ARBA00004477"/>
    </source>
</evidence>
<dbReference type="GO" id="GO:0010945">
    <property type="term" value="F:coenzyme A diphosphatase activity"/>
    <property type="evidence" value="ECO:0007669"/>
    <property type="project" value="InterPro"/>
</dbReference>
<dbReference type="GO" id="GO:0005788">
    <property type="term" value="C:endoplasmic reticulum lumen"/>
    <property type="evidence" value="ECO:0007669"/>
    <property type="project" value="EnsemblFungi"/>
</dbReference>
<reference evidence="10" key="1">
    <citation type="submission" date="2016-11" db="EMBL/GenBank/DDBJ databases">
        <authorList>
            <person name="Guldener U."/>
        </authorList>
    </citation>
    <scope>NUCLEOTIDE SEQUENCE [LARGE SCALE GENOMIC DNA]</scope>
</reference>
<comment type="subcellular location">
    <subcellularLocation>
        <location evidence="1">Endoplasmic reticulum membrane</location>
        <topology evidence="1">Multi-pass membrane protein</topology>
    </subcellularLocation>
</comment>
<evidence type="ECO:0000313" key="9">
    <source>
        <dbReference type="EMBL" id="SGZ39745.1"/>
    </source>
</evidence>
<evidence type="ECO:0000256" key="4">
    <source>
        <dbReference type="ARBA" id="ARBA00022824"/>
    </source>
</evidence>
<dbReference type="Pfam" id="PF10261">
    <property type="entry name" value="FIT"/>
    <property type="match status" value="2"/>
</dbReference>
<feature type="transmembrane region" description="Helical" evidence="8">
    <location>
        <begin position="146"/>
        <end position="169"/>
    </location>
</feature>
<keyword evidence="3" id="KW-0378">Hydrolase</keyword>
<evidence type="ECO:0000256" key="8">
    <source>
        <dbReference type="SAM" id="Phobius"/>
    </source>
</evidence>
<keyword evidence="5 8" id="KW-1133">Transmembrane helix</keyword>
<keyword evidence="6" id="KW-0443">Lipid metabolism</keyword>
<dbReference type="GO" id="GO:0005789">
    <property type="term" value="C:endoplasmic reticulum membrane"/>
    <property type="evidence" value="ECO:0007669"/>
    <property type="project" value="UniProtKB-SubCell"/>
</dbReference>
<name>A0A1L0CMX7_9ASCO</name>
<dbReference type="EMBL" id="FQNF01000030">
    <property type="protein sequence ID" value="SGZ39745.1"/>
    <property type="molecule type" value="Genomic_DNA"/>
</dbReference>
<dbReference type="PANTHER" id="PTHR23129:SF0">
    <property type="entry name" value="ACYL-COENZYME A DIPHOSPHATASE FITM2"/>
    <property type="match status" value="1"/>
</dbReference>
<accession>A0A1L0CMX7</accession>
<dbReference type="Proteomes" id="UP000183365">
    <property type="component" value="Unassembled WGS sequence"/>
</dbReference>
<feature type="transmembrane region" description="Helical" evidence="8">
    <location>
        <begin position="175"/>
        <end position="192"/>
    </location>
</feature>
<evidence type="ECO:0000256" key="7">
    <source>
        <dbReference type="ARBA" id="ARBA00023136"/>
    </source>
</evidence>
<evidence type="ECO:0000313" key="10">
    <source>
        <dbReference type="Proteomes" id="UP000183365"/>
    </source>
</evidence>
<proteinExistence type="predicted"/>
<gene>
    <name evidence="9" type="ORF">HGUI_01945</name>
</gene>
<sequence>MLLTNTFRWKASNLSHLKKISLLPLPNALDTKDSKKLVTNGKKILTIQLVKFTLKNVILFLDFWVIDHIFVWTGGACNLDSSAKNLITDAEKCRKLNGKWEGGFDISGHFCFLTSVSLILFYEINEICRFYESNDYKDFSPFTKSVIYAMITTLYIWCCLLFVTSIFYHTLFEKILGLAMGYFCTSVIYNISRLSLVK</sequence>
<dbReference type="AlphaFoldDB" id="A0A1L0CMX7"/>
<feature type="transmembrane region" description="Helical" evidence="8">
    <location>
        <begin position="106"/>
        <end position="125"/>
    </location>
</feature>
<keyword evidence="2 8" id="KW-0812">Transmembrane</keyword>
<evidence type="ECO:0000256" key="2">
    <source>
        <dbReference type="ARBA" id="ARBA00022692"/>
    </source>
</evidence>
<dbReference type="PANTHER" id="PTHR23129">
    <property type="entry name" value="ACYL-COENZYME A DIPHOSPHATASE FITM2"/>
    <property type="match status" value="1"/>
</dbReference>
<keyword evidence="7 8" id="KW-0472">Membrane</keyword>
<evidence type="ECO:0000256" key="6">
    <source>
        <dbReference type="ARBA" id="ARBA00023098"/>
    </source>
</evidence>
<evidence type="ECO:0008006" key="11">
    <source>
        <dbReference type="Google" id="ProtNLM"/>
    </source>
</evidence>
<dbReference type="GO" id="GO:0008654">
    <property type="term" value="P:phospholipid biosynthetic process"/>
    <property type="evidence" value="ECO:0007669"/>
    <property type="project" value="EnsemblFungi"/>
</dbReference>
<dbReference type="GO" id="GO:0140042">
    <property type="term" value="P:lipid droplet formation"/>
    <property type="evidence" value="ECO:0007669"/>
    <property type="project" value="EnsemblFungi"/>
</dbReference>